<accession>A0A287DAJ2</accession>
<dbReference type="SUPFAM" id="SSF56235">
    <property type="entry name" value="N-terminal nucleophile aminohydrolases (Ntn hydrolases)"/>
    <property type="match status" value="1"/>
</dbReference>
<keyword evidence="2" id="KW-1185">Reference proteome</keyword>
<dbReference type="EMBL" id="AGTP01011077">
    <property type="status" value="NOT_ANNOTATED_CDS"/>
    <property type="molecule type" value="Genomic_DNA"/>
</dbReference>
<organism evidence="1 2">
    <name type="scientific">Ictidomys tridecemlineatus</name>
    <name type="common">Thirteen-lined ground squirrel</name>
    <name type="synonym">Spermophilus tridecemlineatus</name>
    <dbReference type="NCBI Taxonomy" id="43179"/>
    <lineage>
        <taxon>Eukaryota</taxon>
        <taxon>Metazoa</taxon>
        <taxon>Chordata</taxon>
        <taxon>Craniata</taxon>
        <taxon>Vertebrata</taxon>
        <taxon>Euteleostomi</taxon>
        <taxon>Mammalia</taxon>
        <taxon>Eutheria</taxon>
        <taxon>Euarchontoglires</taxon>
        <taxon>Glires</taxon>
        <taxon>Rodentia</taxon>
        <taxon>Sciuromorpha</taxon>
        <taxon>Sciuridae</taxon>
        <taxon>Xerinae</taxon>
        <taxon>Marmotini</taxon>
        <taxon>Ictidomys</taxon>
    </lineage>
</organism>
<evidence type="ECO:0000313" key="2">
    <source>
        <dbReference type="Proteomes" id="UP000005215"/>
    </source>
</evidence>
<dbReference type="Proteomes" id="UP000005215">
    <property type="component" value="Unassembled WGS sequence"/>
</dbReference>
<reference evidence="1" key="3">
    <citation type="submission" date="2025-09" db="UniProtKB">
        <authorList>
            <consortium name="Ensembl"/>
        </authorList>
    </citation>
    <scope>IDENTIFICATION</scope>
</reference>
<dbReference type="Gene3D" id="3.60.20.10">
    <property type="entry name" value="Glutamine Phosphoribosylpyrophosphate, subunit 1, domain 1"/>
    <property type="match status" value="1"/>
</dbReference>
<dbReference type="AlphaFoldDB" id="A0A287DAJ2"/>
<evidence type="ECO:0000313" key="1">
    <source>
        <dbReference type="Ensembl" id="ENSSTOP00000030592.1"/>
    </source>
</evidence>
<dbReference type="GeneTree" id="ENSGT00940000159897"/>
<protein>
    <submittedName>
        <fullName evidence="1">Proteasome 20S subunit beta 9</fullName>
    </submittedName>
</protein>
<reference evidence="1" key="2">
    <citation type="submission" date="2025-08" db="UniProtKB">
        <authorList>
            <consortium name="Ensembl"/>
        </authorList>
    </citation>
    <scope>IDENTIFICATION</scope>
</reference>
<proteinExistence type="predicted"/>
<sequence length="44" mass="4952">EPPLVLAAANVIRNITYKYKEDLSAHLMVAGWDQREGGQLSLWP</sequence>
<dbReference type="InterPro" id="IPR029055">
    <property type="entry name" value="Ntn_hydrolases_N"/>
</dbReference>
<name>A0A287DAJ2_ICTTR</name>
<gene>
    <name evidence="1" type="primary">PSMB9</name>
</gene>
<dbReference type="Ensembl" id="ENSSTOT00000033679.1">
    <property type="protein sequence ID" value="ENSSTOP00000030592.1"/>
    <property type="gene ID" value="ENSSTOG00000003475.3"/>
</dbReference>
<reference evidence="2" key="1">
    <citation type="submission" date="2011-11" db="EMBL/GenBank/DDBJ databases">
        <title>The Draft Genome of Spermophilus tridecemlineatus.</title>
        <authorList>
            <consortium name="The Broad Institute Genome Assembly &amp; Analysis Group"/>
            <consortium name="Computational R&amp;D Group"/>
            <consortium name="and Sequencing Platform"/>
            <person name="Di Palma F."/>
            <person name="Alfoldi J."/>
            <person name="Johnson J."/>
            <person name="Berlin A."/>
            <person name="Gnerre S."/>
            <person name="Jaffe D."/>
            <person name="MacCallum I."/>
            <person name="Young S."/>
            <person name="Walker B.J."/>
            <person name="Lindblad-Toh K."/>
        </authorList>
    </citation>
    <scope>NUCLEOTIDE SEQUENCE [LARGE SCALE GENOMIC DNA]</scope>
</reference>